<keyword evidence="3" id="KW-1185">Reference proteome</keyword>
<reference evidence="2" key="4">
    <citation type="submission" date="2019-03" db="UniProtKB">
        <authorList>
            <consortium name="EnsemblPlants"/>
        </authorList>
    </citation>
    <scope>IDENTIFICATION</scope>
</reference>
<evidence type="ECO:0000313" key="2">
    <source>
        <dbReference type="EnsemblPlants" id="AET5Gv21144200.1"/>
    </source>
</evidence>
<organism evidence="2 3">
    <name type="scientific">Aegilops tauschii subsp. strangulata</name>
    <name type="common">Goatgrass</name>
    <dbReference type="NCBI Taxonomy" id="200361"/>
    <lineage>
        <taxon>Eukaryota</taxon>
        <taxon>Viridiplantae</taxon>
        <taxon>Streptophyta</taxon>
        <taxon>Embryophyta</taxon>
        <taxon>Tracheophyta</taxon>
        <taxon>Spermatophyta</taxon>
        <taxon>Magnoliopsida</taxon>
        <taxon>Liliopsida</taxon>
        <taxon>Poales</taxon>
        <taxon>Poaceae</taxon>
        <taxon>BOP clade</taxon>
        <taxon>Pooideae</taxon>
        <taxon>Triticodae</taxon>
        <taxon>Triticeae</taxon>
        <taxon>Triticinae</taxon>
        <taxon>Aegilops</taxon>
    </lineage>
</organism>
<dbReference type="Gramene" id="AET5Gv21144200.1">
    <property type="protein sequence ID" value="AET5Gv21144200.1"/>
    <property type="gene ID" value="AET5Gv21144200"/>
</dbReference>
<dbReference type="EnsemblPlants" id="AET5Gv21144200.1">
    <property type="protein sequence ID" value="AET5Gv21144200.1"/>
    <property type="gene ID" value="AET5Gv21144200"/>
</dbReference>
<protein>
    <submittedName>
        <fullName evidence="2">Uncharacterized protein</fullName>
    </submittedName>
</protein>
<evidence type="ECO:0000313" key="3">
    <source>
        <dbReference type="Proteomes" id="UP000015105"/>
    </source>
</evidence>
<evidence type="ECO:0000256" key="1">
    <source>
        <dbReference type="SAM" id="MobiDB-lite"/>
    </source>
</evidence>
<sequence>TDAPKALTRVPASSSFFQVPSQPKPESPNPVRRSKGRRTLTSKSPTSIDRPNPNPHHPNPQSRTATMAVGNPRLPDFVLLDATTYISDLRDATTAWALTAAGLTIQQWGLL</sequence>
<reference evidence="3" key="1">
    <citation type="journal article" date="2014" name="Science">
        <title>Ancient hybridizations among the ancestral genomes of bread wheat.</title>
        <authorList>
            <consortium name="International Wheat Genome Sequencing Consortium,"/>
            <person name="Marcussen T."/>
            <person name="Sandve S.R."/>
            <person name="Heier L."/>
            <person name="Spannagl M."/>
            <person name="Pfeifer M."/>
            <person name="Jakobsen K.S."/>
            <person name="Wulff B.B."/>
            <person name="Steuernagel B."/>
            <person name="Mayer K.F."/>
            <person name="Olsen O.A."/>
        </authorList>
    </citation>
    <scope>NUCLEOTIDE SEQUENCE [LARGE SCALE GENOMIC DNA]</scope>
    <source>
        <strain evidence="3">cv. AL8/78</strain>
    </source>
</reference>
<dbReference type="AlphaFoldDB" id="A0A453ME05"/>
<proteinExistence type="predicted"/>
<accession>A0A453ME05</accession>
<reference evidence="2" key="5">
    <citation type="journal article" date="2021" name="G3 (Bethesda)">
        <title>Aegilops tauschii genome assembly Aet v5.0 features greater sequence contiguity and improved annotation.</title>
        <authorList>
            <person name="Wang L."/>
            <person name="Zhu T."/>
            <person name="Rodriguez J.C."/>
            <person name="Deal K.R."/>
            <person name="Dubcovsky J."/>
            <person name="McGuire P.E."/>
            <person name="Lux T."/>
            <person name="Spannagl M."/>
            <person name="Mayer K.F.X."/>
            <person name="Baldrich P."/>
            <person name="Meyers B.C."/>
            <person name="Huo N."/>
            <person name="Gu Y.Q."/>
            <person name="Zhou H."/>
            <person name="Devos K.M."/>
            <person name="Bennetzen J.L."/>
            <person name="Unver T."/>
            <person name="Budak H."/>
            <person name="Gulick P.J."/>
            <person name="Galiba G."/>
            <person name="Kalapos B."/>
            <person name="Nelson D.R."/>
            <person name="Li P."/>
            <person name="You F.M."/>
            <person name="Luo M.C."/>
            <person name="Dvorak J."/>
        </authorList>
    </citation>
    <scope>NUCLEOTIDE SEQUENCE [LARGE SCALE GENOMIC DNA]</scope>
    <source>
        <strain evidence="2">cv. AL8/78</strain>
    </source>
</reference>
<dbReference type="Proteomes" id="UP000015105">
    <property type="component" value="Chromosome 5D"/>
</dbReference>
<reference evidence="3" key="2">
    <citation type="journal article" date="2017" name="Nat. Plants">
        <title>The Aegilops tauschii genome reveals multiple impacts of transposons.</title>
        <authorList>
            <person name="Zhao G."/>
            <person name="Zou C."/>
            <person name="Li K."/>
            <person name="Wang K."/>
            <person name="Li T."/>
            <person name="Gao L."/>
            <person name="Zhang X."/>
            <person name="Wang H."/>
            <person name="Yang Z."/>
            <person name="Liu X."/>
            <person name="Jiang W."/>
            <person name="Mao L."/>
            <person name="Kong X."/>
            <person name="Jiao Y."/>
            <person name="Jia J."/>
        </authorList>
    </citation>
    <scope>NUCLEOTIDE SEQUENCE [LARGE SCALE GENOMIC DNA]</scope>
    <source>
        <strain evidence="3">cv. AL8/78</strain>
    </source>
</reference>
<feature type="region of interest" description="Disordered" evidence="1">
    <location>
        <begin position="1"/>
        <end position="69"/>
    </location>
</feature>
<reference evidence="2" key="3">
    <citation type="journal article" date="2017" name="Nature">
        <title>Genome sequence of the progenitor of the wheat D genome Aegilops tauschii.</title>
        <authorList>
            <person name="Luo M.C."/>
            <person name="Gu Y.Q."/>
            <person name="Puiu D."/>
            <person name="Wang H."/>
            <person name="Twardziok S.O."/>
            <person name="Deal K.R."/>
            <person name="Huo N."/>
            <person name="Zhu T."/>
            <person name="Wang L."/>
            <person name="Wang Y."/>
            <person name="McGuire P.E."/>
            <person name="Liu S."/>
            <person name="Long H."/>
            <person name="Ramasamy R.K."/>
            <person name="Rodriguez J.C."/>
            <person name="Van S.L."/>
            <person name="Yuan L."/>
            <person name="Wang Z."/>
            <person name="Xia Z."/>
            <person name="Xiao L."/>
            <person name="Anderson O.D."/>
            <person name="Ouyang S."/>
            <person name="Liang Y."/>
            <person name="Zimin A.V."/>
            <person name="Pertea G."/>
            <person name="Qi P."/>
            <person name="Bennetzen J.L."/>
            <person name="Dai X."/>
            <person name="Dawson M.W."/>
            <person name="Muller H.G."/>
            <person name="Kugler K."/>
            <person name="Rivarola-Duarte L."/>
            <person name="Spannagl M."/>
            <person name="Mayer K.F.X."/>
            <person name="Lu F.H."/>
            <person name="Bevan M.W."/>
            <person name="Leroy P."/>
            <person name="Li P."/>
            <person name="You F.M."/>
            <person name="Sun Q."/>
            <person name="Liu Z."/>
            <person name="Lyons E."/>
            <person name="Wicker T."/>
            <person name="Salzberg S.L."/>
            <person name="Devos K.M."/>
            <person name="Dvorak J."/>
        </authorList>
    </citation>
    <scope>NUCLEOTIDE SEQUENCE [LARGE SCALE GENOMIC DNA]</scope>
    <source>
        <strain evidence="2">cv. AL8/78</strain>
    </source>
</reference>
<name>A0A453ME05_AEGTS</name>
<feature type="compositionally biased region" description="Polar residues" evidence="1">
    <location>
        <begin position="11"/>
        <end position="21"/>
    </location>
</feature>